<accession>A0A2H3DKD6</accession>
<keyword evidence="2" id="KW-0472">Membrane</keyword>
<keyword evidence="2" id="KW-1133">Transmembrane helix</keyword>
<dbReference type="EMBL" id="KZ293668">
    <property type="protein sequence ID" value="PBK89537.1"/>
    <property type="molecule type" value="Genomic_DNA"/>
</dbReference>
<reference evidence="4" key="1">
    <citation type="journal article" date="2017" name="Nat. Ecol. Evol.">
        <title>Genome expansion and lineage-specific genetic innovations in the forest pathogenic fungi Armillaria.</title>
        <authorList>
            <person name="Sipos G."/>
            <person name="Prasanna A.N."/>
            <person name="Walter M.C."/>
            <person name="O'Connor E."/>
            <person name="Balint B."/>
            <person name="Krizsan K."/>
            <person name="Kiss B."/>
            <person name="Hess J."/>
            <person name="Varga T."/>
            <person name="Slot J."/>
            <person name="Riley R."/>
            <person name="Boka B."/>
            <person name="Rigling D."/>
            <person name="Barry K."/>
            <person name="Lee J."/>
            <person name="Mihaltcheva S."/>
            <person name="LaButti K."/>
            <person name="Lipzen A."/>
            <person name="Waldron R."/>
            <person name="Moloney N.M."/>
            <person name="Sperisen C."/>
            <person name="Kredics L."/>
            <person name="Vagvoelgyi C."/>
            <person name="Patrignani A."/>
            <person name="Fitzpatrick D."/>
            <person name="Nagy I."/>
            <person name="Doyle S."/>
            <person name="Anderson J.B."/>
            <person name="Grigoriev I.V."/>
            <person name="Gueldener U."/>
            <person name="Muensterkoetter M."/>
            <person name="Nagy L.G."/>
        </authorList>
    </citation>
    <scope>NUCLEOTIDE SEQUENCE [LARGE SCALE GENOMIC DNA]</scope>
    <source>
        <strain evidence="4">Ar21-2</strain>
    </source>
</reference>
<feature type="compositionally biased region" description="Basic and acidic residues" evidence="1">
    <location>
        <begin position="410"/>
        <end position="426"/>
    </location>
</feature>
<dbReference type="Proteomes" id="UP000217790">
    <property type="component" value="Unassembled WGS sequence"/>
</dbReference>
<keyword evidence="2" id="KW-0812">Transmembrane</keyword>
<feature type="transmembrane region" description="Helical" evidence="2">
    <location>
        <begin position="110"/>
        <end position="131"/>
    </location>
</feature>
<evidence type="ECO:0000256" key="2">
    <source>
        <dbReference type="SAM" id="Phobius"/>
    </source>
</evidence>
<evidence type="ECO:0000256" key="1">
    <source>
        <dbReference type="SAM" id="MobiDB-lite"/>
    </source>
</evidence>
<proteinExistence type="predicted"/>
<keyword evidence="4" id="KW-1185">Reference proteome</keyword>
<organism evidence="3 4">
    <name type="scientific">Armillaria gallica</name>
    <name type="common">Bulbous honey fungus</name>
    <name type="synonym">Armillaria bulbosa</name>
    <dbReference type="NCBI Taxonomy" id="47427"/>
    <lineage>
        <taxon>Eukaryota</taxon>
        <taxon>Fungi</taxon>
        <taxon>Dikarya</taxon>
        <taxon>Basidiomycota</taxon>
        <taxon>Agaricomycotina</taxon>
        <taxon>Agaricomycetes</taxon>
        <taxon>Agaricomycetidae</taxon>
        <taxon>Agaricales</taxon>
        <taxon>Marasmiineae</taxon>
        <taxon>Physalacriaceae</taxon>
        <taxon>Armillaria</taxon>
    </lineage>
</organism>
<feature type="transmembrane region" description="Helical" evidence="2">
    <location>
        <begin position="52"/>
        <end position="71"/>
    </location>
</feature>
<feature type="region of interest" description="Disordered" evidence="1">
    <location>
        <begin position="410"/>
        <end position="432"/>
    </location>
</feature>
<dbReference type="OrthoDB" id="10688806at2759"/>
<feature type="region of interest" description="Disordered" evidence="1">
    <location>
        <begin position="326"/>
        <end position="345"/>
    </location>
</feature>
<evidence type="ECO:0000313" key="3">
    <source>
        <dbReference type="EMBL" id="PBK89537.1"/>
    </source>
</evidence>
<dbReference type="AlphaFoldDB" id="A0A2H3DKD6"/>
<name>A0A2H3DKD6_ARMGA</name>
<dbReference type="InParanoid" id="A0A2H3DKD6"/>
<protein>
    <submittedName>
        <fullName evidence="3">Uncharacterized protein</fullName>
    </submittedName>
</protein>
<evidence type="ECO:0000313" key="4">
    <source>
        <dbReference type="Proteomes" id="UP000217790"/>
    </source>
</evidence>
<gene>
    <name evidence="3" type="ORF">ARMGADRAFT_1083523</name>
</gene>
<feature type="transmembrane region" description="Helical" evidence="2">
    <location>
        <begin position="218"/>
        <end position="238"/>
    </location>
</feature>
<sequence length="538" mass="60167">MLYPWNLFFEIFQISGVADFMGRLYHDVTSHGVTNPCFRCAPGLCEIFKYEVYSPFVIIIPLLLLLLPSLLSPLPSFSHDLHHCLLVVEHVLGGSPAVVRLLVDFFHLDGLGLVTAIISFLALFVDFVLPFDLDHDDGLKLSVHNGYYSCPQRRLWLANISLDEGSPSKLVSLIFYAAARQSRRSKVALLLDDGLISAYPDVPITLTFVPLSGVSERLPSLLTTVFYSSLFYCFWWVLMETHSRRIFAVPRGSAKASTCEPSLHDPLHSTGDTALHAMVDSRDWAECIVRRVDSSSQKAEMRTEATLKVGARGGINTAESMCGTRRGTRRGWRDGRSRGGRSCGCDGGQQREVEGLWGTATFLHEGWSTRFWREFIGTSHFSLEGRSMGFWRGLIGMAVFTEGVSDCGRGLDEGESESDKGKDRQGARQTATPDQVVLHAVLERIFTPFGERPGHRSLELPSPPFTQHCHDQSTTRGILLRTWVTRPVVATRQLYIPWKICYHGRGVRFFLFYFLSTTTITTSNGHRTLTGIVPRGVD</sequence>